<protein>
    <submittedName>
        <fullName evidence="2">Transposase of IS200 family</fullName>
    </submittedName>
</protein>
<dbReference type="GO" id="GO:0006313">
    <property type="term" value="P:DNA transposition"/>
    <property type="evidence" value="ECO:0007669"/>
    <property type="project" value="InterPro"/>
</dbReference>
<dbReference type="InterPro" id="IPR036515">
    <property type="entry name" value="Transposase_17_sf"/>
</dbReference>
<dbReference type="EMBL" id="FIGZ01000038">
    <property type="protein sequence ID" value="CYV21714.1"/>
    <property type="molecule type" value="Genomic_DNA"/>
</dbReference>
<dbReference type="Pfam" id="PF01797">
    <property type="entry name" value="Y1_Tnp"/>
    <property type="match status" value="1"/>
</dbReference>
<gene>
    <name evidence="2" type="ORF">ERS132406_02086</name>
</gene>
<organism evidence="2 3">
    <name type="scientific">Streptococcus suis</name>
    <dbReference type="NCBI Taxonomy" id="1307"/>
    <lineage>
        <taxon>Bacteria</taxon>
        <taxon>Bacillati</taxon>
        <taxon>Bacillota</taxon>
        <taxon>Bacilli</taxon>
        <taxon>Lactobacillales</taxon>
        <taxon>Streptococcaceae</taxon>
        <taxon>Streptococcus</taxon>
    </lineage>
</organism>
<dbReference type="InterPro" id="IPR002686">
    <property type="entry name" value="Transposase_17"/>
</dbReference>
<sequence length="34" mass="4254">MAQKAHSLSHTKWLCKYHIVFTPKYRRKIIYNQY</sequence>
<name>A0A0Z8XWL6_STRSU</name>
<evidence type="ECO:0000313" key="2">
    <source>
        <dbReference type="EMBL" id="CYV21714.1"/>
    </source>
</evidence>
<evidence type="ECO:0000313" key="3">
    <source>
        <dbReference type="Proteomes" id="UP000072083"/>
    </source>
</evidence>
<dbReference type="RefSeq" id="WP_044682519.1">
    <property type="nucleotide sequence ID" value="NZ_BCDI01000014.1"/>
</dbReference>
<dbReference type="GO" id="GO:0003677">
    <property type="term" value="F:DNA binding"/>
    <property type="evidence" value="ECO:0007669"/>
    <property type="project" value="InterPro"/>
</dbReference>
<dbReference type="Proteomes" id="UP000072083">
    <property type="component" value="Unassembled WGS sequence"/>
</dbReference>
<reference evidence="2 3" key="1">
    <citation type="submission" date="2016-02" db="EMBL/GenBank/DDBJ databases">
        <authorList>
            <consortium name="Pathogen Informatics"/>
        </authorList>
    </citation>
    <scope>NUCLEOTIDE SEQUENCE [LARGE SCALE GENOMIC DNA]</scope>
    <source>
        <strain evidence="2 3">LSS44</strain>
    </source>
</reference>
<feature type="domain" description="Transposase IS200-like" evidence="1">
    <location>
        <begin position="12"/>
        <end position="33"/>
    </location>
</feature>
<dbReference type="Gene3D" id="3.30.70.1290">
    <property type="entry name" value="Transposase IS200-like"/>
    <property type="match status" value="1"/>
</dbReference>
<accession>A0A0Z8XWL6</accession>
<dbReference type="SUPFAM" id="SSF143422">
    <property type="entry name" value="Transposase IS200-like"/>
    <property type="match status" value="1"/>
</dbReference>
<evidence type="ECO:0000259" key="1">
    <source>
        <dbReference type="Pfam" id="PF01797"/>
    </source>
</evidence>
<dbReference type="GO" id="GO:0004803">
    <property type="term" value="F:transposase activity"/>
    <property type="evidence" value="ECO:0007669"/>
    <property type="project" value="InterPro"/>
</dbReference>
<proteinExistence type="predicted"/>
<dbReference type="AlphaFoldDB" id="A0A0Z8XWL6"/>